<feature type="transmembrane region" description="Helical" evidence="1">
    <location>
        <begin position="192"/>
        <end position="210"/>
    </location>
</feature>
<feature type="transmembrane region" description="Helical" evidence="1">
    <location>
        <begin position="6"/>
        <end position="31"/>
    </location>
</feature>
<reference evidence="2" key="2">
    <citation type="submission" date="2021-04" db="EMBL/GenBank/DDBJ databases">
        <authorList>
            <person name="Gilroy R."/>
        </authorList>
    </citation>
    <scope>NUCLEOTIDE SEQUENCE</scope>
    <source>
        <strain evidence="2">CHK188-11489</strain>
    </source>
</reference>
<gene>
    <name evidence="2" type="ORF">H9724_02845</name>
</gene>
<protein>
    <submittedName>
        <fullName evidence="2">Uncharacterized protein</fullName>
    </submittedName>
</protein>
<accession>A0A9D2FJG5</accession>
<dbReference type="Proteomes" id="UP000824105">
    <property type="component" value="Unassembled WGS sequence"/>
</dbReference>
<comment type="caution">
    <text evidence="2">The sequence shown here is derived from an EMBL/GenBank/DDBJ whole genome shotgun (WGS) entry which is preliminary data.</text>
</comment>
<reference evidence="2" key="1">
    <citation type="journal article" date="2021" name="PeerJ">
        <title>Extensive microbial diversity within the chicken gut microbiome revealed by metagenomics and culture.</title>
        <authorList>
            <person name="Gilroy R."/>
            <person name="Ravi A."/>
            <person name="Getino M."/>
            <person name="Pursley I."/>
            <person name="Horton D.L."/>
            <person name="Alikhan N.F."/>
            <person name="Baker D."/>
            <person name="Gharbi K."/>
            <person name="Hall N."/>
            <person name="Watson M."/>
            <person name="Adriaenssens E.M."/>
            <person name="Foster-Nyarko E."/>
            <person name="Jarju S."/>
            <person name="Secka A."/>
            <person name="Antonio M."/>
            <person name="Oren A."/>
            <person name="Chaudhuri R.R."/>
            <person name="La Ragione R."/>
            <person name="Hildebrand F."/>
            <person name="Pallen M.J."/>
        </authorList>
    </citation>
    <scope>NUCLEOTIDE SEQUENCE</scope>
    <source>
        <strain evidence="2">CHK188-11489</strain>
    </source>
</reference>
<sequence>MANGITPLMLAVAAVFLAVPLAALIALGYFLGVKLAYIQMLSTLGRGGVQQLVGKPCTLRLQDGILYDEGPAVGPLAAKVTRPAASLRTVRTGTFGLVLVFRDGTSLGVPLSAFNREQPLPRWKQALEQAMAAPVPDGGAAAAEADAPVGFSCKEGGDPVLVQQCDPARADAICRESLRAVRRVWAFWRRNWVSGLVLLLSAVYMVWAVVQDPSNVLFLAFTLGAVYLFWRYSVRKMSQSLVGKNVTVFAPGAMVCTNLASGVQGRLPYTEELWLMVTSRAISLYQPRYNALWNFDRQAFATPQEEAEFLELLKQRFTAIHSCE</sequence>
<name>A0A9D2FJG5_9FIRM</name>
<organism evidence="2 3">
    <name type="scientific">Candidatus Gemmiger avistercoris</name>
    <dbReference type="NCBI Taxonomy" id="2838606"/>
    <lineage>
        <taxon>Bacteria</taxon>
        <taxon>Bacillati</taxon>
        <taxon>Bacillota</taxon>
        <taxon>Clostridia</taxon>
        <taxon>Eubacteriales</taxon>
        <taxon>Gemmiger</taxon>
    </lineage>
</organism>
<dbReference type="EMBL" id="DXBF01000023">
    <property type="protein sequence ID" value="HIZ61692.1"/>
    <property type="molecule type" value="Genomic_DNA"/>
</dbReference>
<keyword evidence="1" id="KW-0812">Transmembrane</keyword>
<feature type="transmembrane region" description="Helical" evidence="1">
    <location>
        <begin position="216"/>
        <end position="234"/>
    </location>
</feature>
<evidence type="ECO:0000313" key="3">
    <source>
        <dbReference type="Proteomes" id="UP000824105"/>
    </source>
</evidence>
<evidence type="ECO:0000256" key="1">
    <source>
        <dbReference type="SAM" id="Phobius"/>
    </source>
</evidence>
<proteinExistence type="predicted"/>
<keyword evidence="1" id="KW-1133">Transmembrane helix</keyword>
<keyword evidence="1" id="KW-0472">Membrane</keyword>
<dbReference type="AlphaFoldDB" id="A0A9D2FJG5"/>
<evidence type="ECO:0000313" key="2">
    <source>
        <dbReference type="EMBL" id="HIZ61692.1"/>
    </source>
</evidence>